<proteinExistence type="predicted"/>
<name>A0A8B8KLP2_ABRPR</name>
<protein>
    <submittedName>
        <fullName evidence="3">Uncharacterized protein LOC113856558</fullName>
    </submittedName>
</protein>
<dbReference type="KEGG" id="aprc:113856558"/>
<evidence type="ECO:0000313" key="3">
    <source>
        <dbReference type="RefSeq" id="XP_027344218.1"/>
    </source>
</evidence>
<reference evidence="3" key="2">
    <citation type="submission" date="2025-08" db="UniProtKB">
        <authorList>
            <consortium name="RefSeq"/>
        </authorList>
    </citation>
    <scope>IDENTIFICATION</scope>
    <source>
        <tissue evidence="3">Young leaves</tissue>
    </source>
</reference>
<evidence type="ECO:0000313" key="2">
    <source>
        <dbReference type="Proteomes" id="UP000694853"/>
    </source>
</evidence>
<feature type="region of interest" description="Disordered" evidence="1">
    <location>
        <begin position="1"/>
        <end position="81"/>
    </location>
</feature>
<reference evidence="2" key="1">
    <citation type="journal article" date="2019" name="Toxins">
        <title>Detection of Abrin-Like and Prepropulchellin-Like Toxin Genes and Transcripts Using Whole Genome Sequencing and Full-Length Transcript Sequencing of Abrus precatorius.</title>
        <authorList>
            <person name="Hovde B.T."/>
            <person name="Daligault H.E."/>
            <person name="Hanschen E.R."/>
            <person name="Kunde Y.A."/>
            <person name="Johnson M.B."/>
            <person name="Starkenburg S.R."/>
            <person name="Johnson S.L."/>
        </authorList>
    </citation>
    <scope>NUCLEOTIDE SEQUENCE [LARGE SCALE GENOMIC DNA]</scope>
</reference>
<dbReference type="PANTHER" id="PTHR35318:SF2">
    <property type="entry name" value="OS08G0138900 PROTEIN"/>
    <property type="match status" value="1"/>
</dbReference>
<dbReference type="OrthoDB" id="1917265at2759"/>
<feature type="compositionally biased region" description="Basic and acidic residues" evidence="1">
    <location>
        <begin position="45"/>
        <end position="59"/>
    </location>
</feature>
<organism evidence="2 3">
    <name type="scientific">Abrus precatorius</name>
    <name type="common">Indian licorice</name>
    <name type="synonym">Glycine abrus</name>
    <dbReference type="NCBI Taxonomy" id="3816"/>
    <lineage>
        <taxon>Eukaryota</taxon>
        <taxon>Viridiplantae</taxon>
        <taxon>Streptophyta</taxon>
        <taxon>Embryophyta</taxon>
        <taxon>Tracheophyta</taxon>
        <taxon>Spermatophyta</taxon>
        <taxon>Magnoliopsida</taxon>
        <taxon>eudicotyledons</taxon>
        <taxon>Gunneridae</taxon>
        <taxon>Pentapetalae</taxon>
        <taxon>rosids</taxon>
        <taxon>fabids</taxon>
        <taxon>Fabales</taxon>
        <taxon>Fabaceae</taxon>
        <taxon>Papilionoideae</taxon>
        <taxon>50 kb inversion clade</taxon>
        <taxon>NPAAA clade</taxon>
        <taxon>indigoferoid/millettioid clade</taxon>
        <taxon>Abreae</taxon>
        <taxon>Abrus</taxon>
    </lineage>
</organism>
<feature type="compositionally biased region" description="Low complexity" evidence="1">
    <location>
        <begin position="60"/>
        <end position="71"/>
    </location>
</feature>
<dbReference type="GeneID" id="113856558"/>
<sequence length="103" mass="11460">MRFFVSCFGATAPTEPLAPQPSPTLRRRNKRHWRPSLGSISEDNAPPHRDRPSSSDVKRSNSTSNAATATSKLHHRHHSDDYDYGRAAAPAIMPAFSPTPFMF</sequence>
<dbReference type="Proteomes" id="UP000694853">
    <property type="component" value="Unplaced"/>
</dbReference>
<accession>A0A8B8KLP2</accession>
<keyword evidence="2" id="KW-1185">Reference proteome</keyword>
<feature type="compositionally biased region" description="Basic residues" evidence="1">
    <location>
        <begin position="25"/>
        <end position="34"/>
    </location>
</feature>
<evidence type="ECO:0000256" key="1">
    <source>
        <dbReference type="SAM" id="MobiDB-lite"/>
    </source>
</evidence>
<dbReference type="PANTHER" id="PTHR35318">
    <property type="entry name" value="BNAA10G08410D PROTEIN"/>
    <property type="match status" value="1"/>
</dbReference>
<dbReference type="RefSeq" id="XP_027344218.1">
    <property type="nucleotide sequence ID" value="XM_027488417.1"/>
</dbReference>
<dbReference type="AlphaFoldDB" id="A0A8B8KLP2"/>
<gene>
    <name evidence="3" type="primary">LOC113856558</name>
</gene>